<gene>
    <name evidence="2" type="ORF">B0T14DRAFT_582585</name>
</gene>
<proteinExistence type="predicted"/>
<organism evidence="2 3">
    <name type="scientific">Immersiella caudata</name>
    <dbReference type="NCBI Taxonomy" id="314043"/>
    <lineage>
        <taxon>Eukaryota</taxon>
        <taxon>Fungi</taxon>
        <taxon>Dikarya</taxon>
        <taxon>Ascomycota</taxon>
        <taxon>Pezizomycotina</taxon>
        <taxon>Sordariomycetes</taxon>
        <taxon>Sordariomycetidae</taxon>
        <taxon>Sordariales</taxon>
        <taxon>Lasiosphaeriaceae</taxon>
        <taxon>Immersiella</taxon>
    </lineage>
</organism>
<dbReference type="Proteomes" id="UP001175000">
    <property type="component" value="Unassembled WGS sequence"/>
</dbReference>
<protein>
    <submittedName>
        <fullName evidence="2">Uncharacterized protein</fullName>
    </submittedName>
</protein>
<name>A0AA39WY05_9PEZI</name>
<accession>A0AA39WY05</accession>
<evidence type="ECO:0000313" key="2">
    <source>
        <dbReference type="EMBL" id="KAK0623709.1"/>
    </source>
</evidence>
<evidence type="ECO:0000256" key="1">
    <source>
        <dbReference type="SAM" id="MobiDB-lite"/>
    </source>
</evidence>
<dbReference type="AlphaFoldDB" id="A0AA39WY05"/>
<sequence length="270" mass="29584">MASRFGVGHGGSAWGNGPPNNTQPGTGAGHRGTARARFVFQGQAVTFRSATASGSVAKPQLIDLNVGDVNRSIIGEDTIVDSDGSPCMKHANGQPAQIVASRGQGTLDEPQVIWLYDSNRGFRPLEEAAAREAAKTAKMKCIVIRRNLHSQMGKRIPGSALPSKASINTPGRLPPDLERSDWHMTVCLGASFKRLFLHGHVFCYPVFDPRPHQLKLNPADRTYLRSTEDKDKQHYEYWMMPGTKVRNSKGVVRVFYTPPRPTAASLPKKK</sequence>
<comment type="caution">
    <text evidence="2">The sequence shown here is derived from an EMBL/GenBank/DDBJ whole genome shotgun (WGS) entry which is preliminary data.</text>
</comment>
<evidence type="ECO:0000313" key="3">
    <source>
        <dbReference type="Proteomes" id="UP001175000"/>
    </source>
</evidence>
<feature type="region of interest" description="Disordered" evidence="1">
    <location>
        <begin position="1"/>
        <end position="31"/>
    </location>
</feature>
<dbReference type="EMBL" id="JAULSU010000003">
    <property type="protein sequence ID" value="KAK0623709.1"/>
    <property type="molecule type" value="Genomic_DNA"/>
</dbReference>
<keyword evidence="3" id="KW-1185">Reference proteome</keyword>
<reference evidence="2" key="1">
    <citation type="submission" date="2023-06" db="EMBL/GenBank/DDBJ databases">
        <title>Genome-scale phylogeny and comparative genomics of the fungal order Sordariales.</title>
        <authorList>
            <consortium name="Lawrence Berkeley National Laboratory"/>
            <person name="Hensen N."/>
            <person name="Bonometti L."/>
            <person name="Westerberg I."/>
            <person name="Brannstrom I.O."/>
            <person name="Guillou S."/>
            <person name="Cros-Aarteil S."/>
            <person name="Calhoun S."/>
            <person name="Haridas S."/>
            <person name="Kuo A."/>
            <person name="Mondo S."/>
            <person name="Pangilinan J."/>
            <person name="Riley R."/>
            <person name="Labutti K."/>
            <person name="Andreopoulos B."/>
            <person name="Lipzen A."/>
            <person name="Chen C."/>
            <person name="Yanf M."/>
            <person name="Daum C."/>
            <person name="Ng V."/>
            <person name="Clum A."/>
            <person name="Steindorff A."/>
            <person name="Ohm R."/>
            <person name="Martin F."/>
            <person name="Silar P."/>
            <person name="Natvig D."/>
            <person name="Lalanne C."/>
            <person name="Gautier V."/>
            <person name="Ament-Velasquez S.L."/>
            <person name="Kruys A."/>
            <person name="Hutchinson M.I."/>
            <person name="Powell A.J."/>
            <person name="Barry K."/>
            <person name="Miller A.N."/>
            <person name="Grigoriev I.V."/>
            <person name="Debuchy R."/>
            <person name="Gladieux P."/>
            <person name="Thoren M.H."/>
            <person name="Johannesson H."/>
        </authorList>
    </citation>
    <scope>NUCLEOTIDE SEQUENCE</scope>
    <source>
        <strain evidence="2">CBS 606.72</strain>
    </source>
</reference>